<evidence type="ECO:0000256" key="6">
    <source>
        <dbReference type="RuleBase" id="RU003983"/>
    </source>
</evidence>
<keyword evidence="7" id="KW-0812">Transmembrane</keyword>
<feature type="transmembrane region" description="Helical" evidence="7">
    <location>
        <begin position="78"/>
        <end position="96"/>
    </location>
</feature>
<reference evidence="9" key="1">
    <citation type="submission" date="2021-01" db="EMBL/GenBank/DDBJ databases">
        <title>Whole genome shotgun sequence of Actinoplanes ferrugineus NBRC 15555.</title>
        <authorList>
            <person name="Komaki H."/>
            <person name="Tamura T."/>
        </authorList>
    </citation>
    <scope>NUCLEOTIDE SEQUENCE</scope>
    <source>
        <strain evidence="9">NBRC 15555</strain>
    </source>
</reference>
<keyword evidence="4 6" id="KW-0862">Zinc</keyword>
<dbReference type="Gene3D" id="3.30.2010.10">
    <property type="entry name" value="Metalloproteases ('zincins'), catalytic domain"/>
    <property type="match status" value="1"/>
</dbReference>
<evidence type="ECO:0000256" key="3">
    <source>
        <dbReference type="ARBA" id="ARBA00022801"/>
    </source>
</evidence>
<evidence type="ECO:0000256" key="2">
    <source>
        <dbReference type="ARBA" id="ARBA00022723"/>
    </source>
</evidence>
<comment type="cofactor">
    <cofactor evidence="6">
        <name>Zn(2+)</name>
        <dbReference type="ChEBI" id="CHEBI:29105"/>
    </cofactor>
    <text evidence="6">Binds 1 zinc ion per subunit.</text>
</comment>
<evidence type="ECO:0000256" key="7">
    <source>
        <dbReference type="SAM" id="Phobius"/>
    </source>
</evidence>
<proteinExistence type="inferred from homology"/>
<evidence type="ECO:0000313" key="10">
    <source>
        <dbReference type="Proteomes" id="UP000598174"/>
    </source>
</evidence>
<feature type="transmembrane region" description="Helical" evidence="7">
    <location>
        <begin position="36"/>
        <end position="58"/>
    </location>
</feature>
<organism evidence="9 10">
    <name type="scientific">Paractinoplanes ferrugineus</name>
    <dbReference type="NCBI Taxonomy" id="113564"/>
    <lineage>
        <taxon>Bacteria</taxon>
        <taxon>Bacillati</taxon>
        <taxon>Actinomycetota</taxon>
        <taxon>Actinomycetes</taxon>
        <taxon>Micromonosporales</taxon>
        <taxon>Micromonosporaceae</taxon>
        <taxon>Paractinoplanes</taxon>
    </lineage>
</organism>
<dbReference type="Pfam" id="PF01435">
    <property type="entry name" value="Peptidase_M48"/>
    <property type="match status" value="1"/>
</dbReference>
<comment type="similarity">
    <text evidence="6">Belongs to the peptidase M48 family.</text>
</comment>
<dbReference type="InterPro" id="IPR052173">
    <property type="entry name" value="Beta-lactam_resp_regulator"/>
</dbReference>
<evidence type="ECO:0000259" key="8">
    <source>
        <dbReference type="Pfam" id="PF01435"/>
    </source>
</evidence>
<dbReference type="PANTHER" id="PTHR34978:SF3">
    <property type="entry name" value="SLR0241 PROTEIN"/>
    <property type="match status" value="1"/>
</dbReference>
<dbReference type="RefSeq" id="WP_203822044.1">
    <property type="nucleotide sequence ID" value="NZ_BAAABP010000015.1"/>
</dbReference>
<evidence type="ECO:0000256" key="5">
    <source>
        <dbReference type="ARBA" id="ARBA00023049"/>
    </source>
</evidence>
<keyword evidence="3 6" id="KW-0378">Hydrolase</keyword>
<dbReference type="AlphaFoldDB" id="A0A919J7W5"/>
<gene>
    <name evidence="9" type="ORF">Afe05nite_75380</name>
</gene>
<name>A0A919J7W5_9ACTN</name>
<keyword evidence="1 6" id="KW-0645">Protease</keyword>
<dbReference type="Proteomes" id="UP000598174">
    <property type="component" value="Unassembled WGS sequence"/>
</dbReference>
<feature type="transmembrane region" description="Helical" evidence="7">
    <location>
        <begin position="6"/>
        <end position="24"/>
    </location>
</feature>
<dbReference type="PANTHER" id="PTHR34978">
    <property type="entry name" value="POSSIBLE SENSOR-TRANSDUCER PROTEIN BLAR"/>
    <property type="match status" value="1"/>
</dbReference>
<dbReference type="GO" id="GO:0006508">
    <property type="term" value="P:proteolysis"/>
    <property type="evidence" value="ECO:0007669"/>
    <property type="project" value="UniProtKB-KW"/>
</dbReference>
<dbReference type="GO" id="GO:0046872">
    <property type="term" value="F:metal ion binding"/>
    <property type="evidence" value="ECO:0007669"/>
    <property type="project" value="UniProtKB-KW"/>
</dbReference>
<evidence type="ECO:0000256" key="4">
    <source>
        <dbReference type="ARBA" id="ARBA00022833"/>
    </source>
</evidence>
<comment type="caution">
    <text evidence="9">The sequence shown here is derived from an EMBL/GenBank/DDBJ whole genome shotgun (WGS) entry which is preliminary data.</text>
</comment>
<keyword evidence="2" id="KW-0479">Metal-binding</keyword>
<dbReference type="GO" id="GO:0004222">
    <property type="term" value="F:metalloendopeptidase activity"/>
    <property type="evidence" value="ECO:0007669"/>
    <property type="project" value="InterPro"/>
</dbReference>
<keyword evidence="7" id="KW-0472">Membrane</keyword>
<keyword evidence="10" id="KW-1185">Reference proteome</keyword>
<sequence>MNVAIYLPLLLALPLTLTAARLAARGTPGLIARGLTGSAFVAAVSSTWSLVLLALTLLDDLPPLSALDDHPTLELPEPVPGPVALLAALLLAWGAVRLVRDIHLRITTHRRLRAAGTPQDGLVVADWSAPLAVAVPGRPGHLLVTSGILRLLDTDERRVLFAHEHAHLAHRHHRLVALTGAAAAVNPLLIPVRTTVAYLVERWADEDAAAVVGDRGLTAKAVARAALATVGPGPKAALGMHGGAVVNRVRALIAPSPAPRRGRLLGPTLLAAGCLSATAVATAEFVALARAWL</sequence>
<feature type="domain" description="Peptidase M48" evidence="8">
    <location>
        <begin position="107"/>
        <end position="177"/>
    </location>
</feature>
<evidence type="ECO:0000256" key="1">
    <source>
        <dbReference type="ARBA" id="ARBA00022670"/>
    </source>
</evidence>
<protein>
    <recommendedName>
        <fullName evidence="8">Peptidase M48 domain-containing protein</fullName>
    </recommendedName>
</protein>
<accession>A0A919J7W5</accession>
<keyword evidence="7" id="KW-1133">Transmembrane helix</keyword>
<evidence type="ECO:0000313" key="9">
    <source>
        <dbReference type="EMBL" id="GIE15698.1"/>
    </source>
</evidence>
<dbReference type="InterPro" id="IPR001915">
    <property type="entry name" value="Peptidase_M48"/>
</dbReference>
<dbReference type="EMBL" id="BOMM01000070">
    <property type="protein sequence ID" value="GIE15698.1"/>
    <property type="molecule type" value="Genomic_DNA"/>
</dbReference>
<keyword evidence="5 6" id="KW-0482">Metalloprotease</keyword>